<protein>
    <submittedName>
        <fullName evidence="1">Uncharacterized protein</fullName>
    </submittedName>
</protein>
<reference evidence="2" key="1">
    <citation type="submission" date="2015-02" db="EMBL/GenBank/DDBJ databases">
        <title>Draft Genome of Frankia sp. CpI1-S.</title>
        <authorList>
            <person name="Oshone R.T."/>
            <person name="Ngom M."/>
            <person name="Ghodhbane-Gtari F."/>
            <person name="Gtari M."/>
            <person name="Morris K."/>
            <person name="Thomas K."/>
            <person name="Sen A."/>
            <person name="Tisa L.S."/>
        </authorList>
    </citation>
    <scope>NUCLEOTIDE SEQUENCE [LARGE SCALE GENOMIC DNA]</scope>
    <source>
        <strain evidence="2">CpI1-S</strain>
    </source>
</reference>
<evidence type="ECO:0000313" key="2">
    <source>
        <dbReference type="Proteomes" id="UP000032545"/>
    </source>
</evidence>
<dbReference type="RefSeq" id="WP_128423310.1">
    <property type="nucleotide sequence ID" value="NZ_JYFN01000019.1"/>
</dbReference>
<gene>
    <name evidence="1" type="ORF">FF36_02874</name>
</gene>
<evidence type="ECO:0000313" key="1">
    <source>
        <dbReference type="EMBL" id="KJE22895.1"/>
    </source>
</evidence>
<keyword evidence="2" id="KW-1185">Reference proteome</keyword>
<dbReference type="PATRIC" id="fig|1502723.3.peg.2008"/>
<sequence>MGALLLRRGSITFSLPEGDDKDTDTAVSVFIRAPYAAKFKITVARKQHFANTDTWEDTGDKSYTYQLDTTPVDIEKLTGDIQTEIDIFPVGNDTVKFGYDLELVFIDTEDPENIVPLGQSYGGITLSQDRRQWLSP</sequence>
<dbReference type="Proteomes" id="UP000032545">
    <property type="component" value="Unassembled WGS sequence"/>
</dbReference>
<dbReference type="AlphaFoldDB" id="A0A0D8BFR4"/>
<name>A0A0D8BFR4_9ACTN</name>
<reference evidence="1 2" key="2">
    <citation type="journal article" date="2016" name="Genome Announc.">
        <title>Permanent Draft Genome Sequences for Two Variants of Frankia sp. Strain CpI1, the First Frankia Strain Isolated from Root Nodules of Comptonia peregrina.</title>
        <authorList>
            <person name="Oshone R."/>
            <person name="Hurst S.G.IV."/>
            <person name="Abebe-Akele F."/>
            <person name="Simpson S."/>
            <person name="Morris K."/>
            <person name="Thomas W.K."/>
            <person name="Tisa L.S."/>
        </authorList>
    </citation>
    <scope>NUCLEOTIDE SEQUENCE [LARGE SCALE GENOMIC DNA]</scope>
    <source>
        <strain evidence="2">CpI1-S</strain>
    </source>
</reference>
<comment type="caution">
    <text evidence="1">The sequence shown here is derived from an EMBL/GenBank/DDBJ whole genome shotgun (WGS) entry which is preliminary data.</text>
</comment>
<organism evidence="1 2">
    <name type="scientific">Frankia torreyi</name>
    <dbReference type="NCBI Taxonomy" id="1856"/>
    <lineage>
        <taxon>Bacteria</taxon>
        <taxon>Bacillati</taxon>
        <taxon>Actinomycetota</taxon>
        <taxon>Actinomycetes</taxon>
        <taxon>Frankiales</taxon>
        <taxon>Frankiaceae</taxon>
        <taxon>Frankia</taxon>
    </lineage>
</organism>
<proteinExistence type="predicted"/>
<accession>A0A0D8BFR4</accession>
<dbReference type="EMBL" id="JYFN01000019">
    <property type="protein sequence ID" value="KJE22895.1"/>
    <property type="molecule type" value="Genomic_DNA"/>
</dbReference>